<sequence>MSADSEATLGTAETFEWKPEHDELLGEVASTDTVDLSKWPLIRDIIKYKIDKNISLFLSEEVKREYSRSTVQAEPCQGSAKFPPFTQRERNEANPNEAPKNILTQQEAAEFKEVLLGQFEEFDKSPPFTIQRLCELCLRPTEHYKFLGKYLRAVERTLLVTSTWDAFPVSADKPTAQPGIATVPITNALSTPTTPIFSPIPFLHEDARRSRSRSPPPSPLVLPAIQSGGTATMPHAGAEGAAPQAIGLVDELDDPSPGHLSEHPQPLSSTTEVPSKPLIGSLEERFTKGESDTEAGAAGPEEKKRKTE</sequence>
<organism evidence="3 4">
    <name type="scientific">Fomitopsis schrenkii</name>
    <name type="common">Brown rot fungus</name>
    <dbReference type="NCBI Taxonomy" id="2126942"/>
    <lineage>
        <taxon>Eukaryota</taxon>
        <taxon>Fungi</taxon>
        <taxon>Dikarya</taxon>
        <taxon>Basidiomycota</taxon>
        <taxon>Agaricomycotina</taxon>
        <taxon>Agaricomycetes</taxon>
        <taxon>Polyporales</taxon>
        <taxon>Fomitopsis</taxon>
    </lineage>
</organism>
<reference evidence="3 4" key="1">
    <citation type="journal article" date="2012" name="Science">
        <title>The Paleozoic origin of enzymatic lignin decomposition reconstructed from 31 fungal genomes.</title>
        <authorList>
            <person name="Floudas D."/>
            <person name="Binder M."/>
            <person name="Riley R."/>
            <person name="Barry K."/>
            <person name="Blanchette R.A."/>
            <person name="Henrissat B."/>
            <person name="Martinez A.T."/>
            <person name="Otillar R."/>
            <person name="Spatafora J.W."/>
            <person name="Yadav J.S."/>
            <person name="Aerts A."/>
            <person name="Benoit I."/>
            <person name="Boyd A."/>
            <person name="Carlson A."/>
            <person name="Copeland A."/>
            <person name="Coutinho P.M."/>
            <person name="de Vries R.P."/>
            <person name="Ferreira P."/>
            <person name="Findley K."/>
            <person name="Foster B."/>
            <person name="Gaskell J."/>
            <person name="Glotzer D."/>
            <person name="Gorecki P."/>
            <person name="Heitman J."/>
            <person name="Hesse C."/>
            <person name="Hori C."/>
            <person name="Igarashi K."/>
            <person name="Jurgens J.A."/>
            <person name="Kallen N."/>
            <person name="Kersten P."/>
            <person name="Kohler A."/>
            <person name="Kuees U."/>
            <person name="Kumar T.K.A."/>
            <person name="Kuo A."/>
            <person name="LaButti K."/>
            <person name="Larrondo L.F."/>
            <person name="Lindquist E."/>
            <person name="Ling A."/>
            <person name="Lombard V."/>
            <person name="Lucas S."/>
            <person name="Lundell T."/>
            <person name="Martin R."/>
            <person name="McLaughlin D.J."/>
            <person name="Morgenstern I."/>
            <person name="Morin E."/>
            <person name="Murat C."/>
            <person name="Nagy L.G."/>
            <person name="Nolan M."/>
            <person name="Ohm R.A."/>
            <person name="Patyshakuliyeva A."/>
            <person name="Rokas A."/>
            <person name="Ruiz-Duenas F.J."/>
            <person name="Sabat G."/>
            <person name="Salamov A."/>
            <person name="Samejima M."/>
            <person name="Schmutz J."/>
            <person name="Slot J.C."/>
            <person name="St John F."/>
            <person name="Stenlid J."/>
            <person name="Sun H."/>
            <person name="Sun S."/>
            <person name="Syed K."/>
            <person name="Tsang A."/>
            <person name="Wiebenga A."/>
            <person name="Young D."/>
            <person name="Pisabarro A."/>
            <person name="Eastwood D.C."/>
            <person name="Martin F."/>
            <person name="Cullen D."/>
            <person name="Grigoriev I.V."/>
            <person name="Hibbett D.S."/>
        </authorList>
    </citation>
    <scope>NUCLEOTIDE SEQUENCE</scope>
    <source>
        <strain evidence="4">FP-58527</strain>
    </source>
</reference>
<dbReference type="InterPro" id="IPR015267">
    <property type="entry name" value="PPP4R2"/>
</dbReference>
<dbReference type="GO" id="GO:0005737">
    <property type="term" value="C:cytoplasm"/>
    <property type="evidence" value="ECO:0007669"/>
    <property type="project" value="TreeGrafter"/>
</dbReference>
<protein>
    <recommendedName>
        <fullName evidence="5">PPP4R2-domain-containing protein</fullName>
    </recommendedName>
</protein>
<dbReference type="PANTHER" id="PTHR16487">
    <property type="entry name" value="PPP4R2-RELATED PROTEIN"/>
    <property type="match status" value="1"/>
</dbReference>
<dbReference type="GO" id="GO:0030289">
    <property type="term" value="C:protein phosphatase 4 complex"/>
    <property type="evidence" value="ECO:0007669"/>
    <property type="project" value="InterPro"/>
</dbReference>
<evidence type="ECO:0000256" key="1">
    <source>
        <dbReference type="ARBA" id="ARBA00009207"/>
    </source>
</evidence>
<dbReference type="PANTHER" id="PTHR16487:SF0">
    <property type="entry name" value="PROTEIN PHOSPHATASE 4 REGULATORY SUBUNIT 2-RELATED"/>
    <property type="match status" value="1"/>
</dbReference>
<name>S8FYQ6_FOMSC</name>
<accession>S8FYQ6</accession>
<dbReference type="OrthoDB" id="341898at2759"/>
<proteinExistence type="inferred from homology"/>
<dbReference type="InParanoid" id="S8FYQ6"/>
<gene>
    <name evidence="3" type="ORF">FOMPIDRAFT_1027034</name>
</gene>
<evidence type="ECO:0008006" key="5">
    <source>
        <dbReference type="Google" id="ProtNLM"/>
    </source>
</evidence>
<feature type="compositionally biased region" description="Basic and acidic residues" evidence="2">
    <location>
        <begin position="282"/>
        <end position="291"/>
    </location>
</feature>
<feature type="region of interest" description="Disordered" evidence="2">
    <location>
        <begin position="73"/>
        <end position="100"/>
    </location>
</feature>
<dbReference type="HOGENOM" id="CLU_056027_0_0_1"/>
<dbReference type="Proteomes" id="UP000015241">
    <property type="component" value="Unassembled WGS sequence"/>
</dbReference>
<dbReference type="GO" id="GO:0005634">
    <property type="term" value="C:nucleus"/>
    <property type="evidence" value="ECO:0007669"/>
    <property type="project" value="TreeGrafter"/>
</dbReference>
<dbReference type="Pfam" id="PF09184">
    <property type="entry name" value="PPP4R2"/>
    <property type="match status" value="1"/>
</dbReference>
<dbReference type="eggNOG" id="ENOG502SBSZ">
    <property type="taxonomic scope" value="Eukaryota"/>
</dbReference>
<evidence type="ECO:0000256" key="2">
    <source>
        <dbReference type="SAM" id="MobiDB-lite"/>
    </source>
</evidence>
<feature type="region of interest" description="Disordered" evidence="2">
    <location>
        <begin position="206"/>
        <end position="308"/>
    </location>
</feature>
<dbReference type="STRING" id="743788.S8FYQ6"/>
<dbReference type="EMBL" id="KE504122">
    <property type="protein sequence ID" value="EPT06191.1"/>
    <property type="molecule type" value="Genomic_DNA"/>
</dbReference>
<dbReference type="GO" id="GO:0019888">
    <property type="term" value="F:protein phosphatase regulator activity"/>
    <property type="evidence" value="ECO:0007669"/>
    <property type="project" value="InterPro"/>
</dbReference>
<keyword evidence="4" id="KW-1185">Reference proteome</keyword>
<dbReference type="AlphaFoldDB" id="S8FYQ6"/>
<comment type="similarity">
    <text evidence="1">Belongs to the PPP4R2 family.</text>
</comment>
<evidence type="ECO:0000313" key="3">
    <source>
        <dbReference type="EMBL" id="EPT06191.1"/>
    </source>
</evidence>
<evidence type="ECO:0000313" key="4">
    <source>
        <dbReference type="Proteomes" id="UP000015241"/>
    </source>
</evidence>